<dbReference type="AlphaFoldDB" id="V2X9V8"/>
<gene>
    <name evidence="3" type="ORF">Moror_8657</name>
</gene>
<keyword evidence="2" id="KW-0472">Membrane</keyword>
<dbReference type="EMBL" id="AWSO01000548">
    <property type="protein sequence ID" value="ESK89586.1"/>
    <property type="molecule type" value="Genomic_DNA"/>
</dbReference>
<organism evidence="3 4">
    <name type="scientific">Moniliophthora roreri (strain MCA 2997)</name>
    <name type="common">Cocoa frosty pod rot fungus</name>
    <name type="synonym">Crinipellis roreri</name>
    <dbReference type="NCBI Taxonomy" id="1381753"/>
    <lineage>
        <taxon>Eukaryota</taxon>
        <taxon>Fungi</taxon>
        <taxon>Dikarya</taxon>
        <taxon>Basidiomycota</taxon>
        <taxon>Agaricomycotina</taxon>
        <taxon>Agaricomycetes</taxon>
        <taxon>Agaricomycetidae</taxon>
        <taxon>Agaricales</taxon>
        <taxon>Marasmiineae</taxon>
        <taxon>Marasmiaceae</taxon>
        <taxon>Moniliophthora</taxon>
    </lineage>
</organism>
<proteinExistence type="predicted"/>
<feature type="transmembrane region" description="Helical" evidence="2">
    <location>
        <begin position="91"/>
        <end position="113"/>
    </location>
</feature>
<evidence type="ECO:0000313" key="4">
    <source>
        <dbReference type="Proteomes" id="UP000017559"/>
    </source>
</evidence>
<evidence type="ECO:0000256" key="2">
    <source>
        <dbReference type="SAM" id="Phobius"/>
    </source>
</evidence>
<evidence type="ECO:0000313" key="3">
    <source>
        <dbReference type="EMBL" id="ESK89586.1"/>
    </source>
</evidence>
<protein>
    <submittedName>
        <fullName evidence="3">Uncharacterized protein</fullName>
    </submittedName>
</protein>
<feature type="region of interest" description="Disordered" evidence="1">
    <location>
        <begin position="1"/>
        <end position="39"/>
    </location>
</feature>
<dbReference type="KEGG" id="mrr:Moror_8657"/>
<evidence type="ECO:0000256" key="1">
    <source>
        <dbReference type="SAM" id="MobiDB-lite"/>
    </source>
</evidence>
<keyword evidence="2" id="KW-0812">Transmembrane</keyword>
<reference evidence="3 4" key="1">
    <citation type="journal article" date="2014" name="BMC Genomics">
        <title>Genome and secretome analysis of the hemibiotrophic fungal pathogen, Moniliophthora roreri, which causes frosty pod rot disease of cacao: mechanisms of the biotrophic and necrotrophic phases.</title>
        <authorList>
            <person name="Meinhardt L.W."/>
            <person name="Costa G.G.L."/>
            <person name="Thomazella D.P.T."/>
            <person name="Teixeira P.J.P.L."/>
            <person name="Carazzolle M.F."/>
            <person name="Schuster S.C."/>
            <person name="Carlson J.E."/>
            <person name="Guiltinan M.J."/>
            <person name="Mieczkowski P."/>
            <person name="Farmer A."/>
            <person name="Ramaraj T."/>
            <person name="Crozier J."/>
            <person name="Davis R.E."/>
            <person name="Shao J."/>
            <person name="Melnick R.L."/>
            <person name="Pereira G.A.G."/>
            <person name="Bailey B.A."/>
        </authorList>
    </citation>
    <scope>NUCLEOTIDE SEQUENCE [LARGE SCALE GENOMIC DNA]</scope>
    <source>
        <strain evidence="3 4">MCA 2997</strain>
    </source>
</reference>
<name>V2X9V8_MONRO</name>
<keyword evidence="4" id="KW-1185">Reference proteome</keyword>
<keyword evidence="2" id="KW-1133">Transmembrane helix</keyword>
<accession>V2X9V8</accession>
<dbReference type="HOGENOM" id="CLU_1896759_0_0_1"/>
<dbReference type="Proteomes" id="UP000017559">
    <property type="component" value="Unassembled WGS sequence"/>
</dbReference>
<sequence>MRLRKTSQLRIPSAKSIRRHHPYPRPVYPNLDEEHTPYEPRVDDDSLLYLIRAANNRPARHIHVVENGNGNEDKGEEEVEEGNNGVIVGGILLLDFLIALLLFTRHILIGFLFGRGQEDDGR</sequence>
<comment type="caution">
    <text evidence="3">The sequence shown here is derived from an EMBL/GenBank/DDBJ whole genome shotgun (WGS) entry which is preliminary data.</text>
</comment>